<sequence length="953" mass="100397">MAVFVLFLAAALFIGSVSAVAPEAGDSNSTLTFNQTTGFVGVPVEVNLTLTGNAGAADEYALNYTTDGGATITPAGKFTLVSGKNYAAANITVPLPVAGTYTFYVSNMTAPNLGVKYNGTATFTVVDQSSADRTVQAKADAFVYEHIAIDGAPTANKLTKYSEGSNPTAVNQISGSNGVFYLTEAAVNNQYGAYYYAGQPGGSTAVDTFIYIWYPEISLQAELTTNTATGATSGDSIDGKTINKNTQVSFLINSPKVAPAMSASAKIVFTTPAGGKTTTFGSNTANTLANIPLDGTQTIKGGMTIGDAAEAGTWTAQAEYLTAPFNDYAKKSNTVSFTVQSTTLTLTAAKDSVVRSNPFTVTIQGDSQMMYFVYLDGASASDVNPTLQPGQSGMKLNYSGTNSNEVIPAAATNKSVNPLVDNSKTNLQKTWGYFETDASGKRTVQYNTADNTEDKTYTVKVYAVGEKYSDMAPVPGQKYVELNSGADYDSVKVKVEKGSVTIAASGDGSYYIGDEIKLTGTNTDSDLVYLFITGSNLKENGIVLKDLPTQNDAYTASNPISVKTDDTWEYKWDTSKIALDTGAYTVYATSVLTNGKSSYPVGTTNARGTVNDGSYGVDSSYNYVAVKLSDSEYATVSVNLKQPFLSAIPSGTVVAKGDKIYLRGTAEGDPNSLMLYIFGPNKFVSETITVEDDGSYEKKLDIGSDWSSNQYFVVVQHPMYNGVFDAKLNTADANNQFFYIDATNSTGGIQGAQSSFYVTGNNKLQGSNAADALTKMIDSSNIDDIYTKLTFTVAEPMIRVNNPGDQAAGSSFTISGTTNLAVDDQILVEVMSSSFTATDKTSTDVTSGVSQTTKVVAGEGTDNTWSVTVDTTNWKLDEYTIKAAGIEVDVTTTTNFNLVEKVVTPTPTATATGATPTTTTAPATTTPTQTPGFGAFIALAGLGAVALLVLRRN</sequence>
<dbReference type="InterPro" id="IPR026371">
    <property type="entry name" value="PGF_CTERM"/>
</dbReference>
<gene>
    <name evidence="5" type="ORF">O0S09_08590</name>
</gene>
<evidence type="ECO:0000313" key="6">
    <source>
        <dbReference type="Proteomes" id="UP001141336"/>
    </source>
</evidence>
<evidence type="ECO:0000313" key="5">
    <source>
        <dbReference type="EMBL" id="MCZ0863301.1"/>
    </source>
</evidence>
<dbReference type="NCBIfam" id="TIGR04126">
    <property type="entry name" value="PGF_CTERM"/>
    <property type="match status" value="1"/>
</dbReference>
<keyword evidence="6" id="KW-1185">Reference proteome</keyword>
<feature type="domain" description="PGF-CTERM archaeal protein-sorting signal" evidence="4">
    <location>
        <begin position="930"/>
        <end position="952"/>
    </location>
</feature>
<keyword evidence="3" id="KW-0472">Membrane</keyword>
<accession>A0ABT4INH3</accession>
<feature type="transmembrane region" description="Helical" evidence="3">
    <location>
        <begin position="932"/>
        <end position="950"/>
    </location>
</feature>
<dbReference type="Pfam" id="PF18204">
    <property type="entry name" value="PGF-CTERM"/>
    <property type="match status" value="1"/>
</dbReference>
<reference evidence="5" key="1">
    <citation type="submission" date="2022-12" db="EMBL/GenBank/DDBJ databases">
        <title>Isolation and characterisation of novel Methanocorpusculum spp. from native Australian herbivores indicates the genus is ancestrally host-associated.</title>
        <authorList>
            <person name="Volmer J.G."/>
            <person name="Soo R.M."/>
            <person name="Evans P.N."/>
            <person name="Hoedt E.C."/>
            <person name="Astorga Alsina A.L."/>
            <person name="Woodcroft B.J."/>
            <person name="Tyson G.W."/>
            <person name="Hugenholtz P."/>
            <person name="Morrison M."/>
        </authorList>
    </citation>
    <scope>NUCLEOTIDE SEQUENCE</scope>
    <source>
        <strain evidence="5">CW153</strain>
    </source>
</reference>
<evidence type="ECO:0000259" key="4">
    <source>
        <dbReference type="Pfam" id="PF18204"/>
    </source>
</evidence>
<proteinExistence type="predicted"/>
<dbReference type="Proteomes" id="UP001141336">
    <property type="component" value="Unassembled WGS sequence"/>
</dbReference>
<comment type="caution">
    <text evidence="5">The sequence shown here is derived from an EMBL/GenBank/DDBJ whole genome shotgun (WGS) entry which is preliminary data.</text>
</comment>
<keyword evidence="1" id="KW-0732">Signal</keyword>
<evidence type="ECO:0000256" key="2">
    <source>
        <dbReference type="SAM" id="MobiDB-lite"/>
    </source>
</evidence>
<keyword evidence="3" id="KW-0812">Transmembrane</keyword>
<dbReference type="NCBIfam" id="NF041431">
    <property type="entry name" value="S_layer_MEMAR"/>
    <property type="match status" value="1"/>
</dbReference>
<protein>
    <submittedName>
        <fullName evidence="5">PGF-CTERM sorting domain-containing protein</fullName>
    </submittedName>
</protein>
<name>A0ABT4INH3_9EURY</name>
<evidence type="ECO:0000256" key="3">
    <source>
        <dbReference type="SAM" id="Phobius"/>
    </source>
</evidence>
<organism evidence="5 6">
    <name type="scientific">Methanocorpusculum vombati</name>
    <dbReference type="NCBI Taxonomy" id="3002864"/>
    <lineage>
        <taxon>Archaea</taxon>
        <taxon>Methanobacteriati</taxon>
        <taxon>Methanobacteriota</taxon>
        <taxon>Stenosarchaea group</taxon>
        <taxon>Methanomicrobia</taxon>
        <taxon>Methanomicrobiales</taxon>
        <taxon>Methanocorpusculaceae</taxon>
        <taxon>Methanocorpusculum</taxon>
    </lineage>
</organism>
<evidence type="ECO:0000256" key="1">
    <source>
        <dbReference type="ARBA" id="ARBA00022729"/>
    </source>
</evidence>
<dbReference type="EMBL" id="JAPTGC010000014">
    <property type="protein sequence ID" value="MCZ0863301.1"/>
    <property type="molecule type" value="Genomic_DNA"/>
</dbReference>
<feature type="region of interest" description="Disordered" evidence="2">
    <location>
        <begin position="907"/>
        <end position="927"/>
    </location>
</feature>
<keyword evidence="3" id="KW-1133">Transmembrane helix</keyword>